<dbReference type="SMART" id="SM00342">
    <property type="entry name" value="HTH_ARAC"/>
    <property type="match status" value="1"/>
</dbReference>
<dbReference type="EMBL" id="JAGGJA010000001">
    <property type="protein sequence ID" value="MCW9705553.1"/>
    <property type="molecule type" value="Genomic_DNA"/>
</dbReference>
<dbReference type="PANTHER" id="PTHR43280:SF10">
    <property type="entry name" value="REGULATORY PROTEIN POCR"/>
    <property type="match status" value="1"/>
</dbReference>
<evidence type="ECO:0000313" key="5">
    <source>
        <dbReference type="EMBL" id="MCW9705553.1"/>
    </source>
</evidence>
<dbReference type="PROSITE" id="PS01124">
    <property type="entry name" value="HTH_ARAC_FAMILY_2"/>
    <property type="match status" value="1"/>
</dbReference>
<evidence type="ECO:0000259" key="4">
    <source>
        <dbReference type="PROSITE" id="PS01124"/>
    </source>
</evidence>
<dbReference type="SUPFAM" id="SSF46689">
    <property type="entry name" value="Homeodomain-like"/>
    <property type="match status" value="1"/>
</dbReference>
<dbReference type="Pfam" id="PF12833">
    <property type="entry name" value="HTH_18"/>
    <property type="match status" value="1"/>
</dbReference>
<keyword evidence="3" id="KW-0804">Transcription</keyword>
<dbReference type="PANTHER" id="PTHR43280">
    <property type="entry name" value="ARAC-FAMILY TRANSCRIPTIONAL REGULATOR"/>
    <property type="match status" value="1"/>
</dbReference>
<dbReference type="RefSeq" id="WP_265764217.1">
    <property type="nucleotide sequence ID" value="NZ_JAGGJA010000001.1"/>
</dbReference>
<reference evidence="5 6" key="1">
    <citation type="submission" date="2021-03" db="EMBL/GenBank/DDBJ databases">
        <title>Aliifodinibius sp. nov., a new bacterium isolated from saline soil.</title>
        <authorList>
            <person name="Galisteo C."/>
            <person name="De La Haba R."/>
            <person name="Sanchez-Porro C."/>
            <person name="Ventosa A."/>
        </authorList>
    </citation>
    <scope>NUCLEOTIDE SEQUENCE [LARGE SCALE GENOMIC DNA]</scope>
    <source>
        <strain evidence="5 6">1BSP15-2V2</strain>
    </source>
</reference>
<dbReference type="InterPro" id="IPR018060">
    <property type="entry name" value="HTH_AraC"/>
</dbReference>
<evidence type="ECO:0000256" key="1">
    <source>
        <dbReference type="ARBA" id="ARBA00023015"/>
    </source>
</evidence>
<dbReference type="Gene3D" id="1.10.10.60">
    <property type="entry name" value="Homeodomain-like"/>
    <property type="match status" value="2"/>
</dbReference>
<dbReference type="Proteomes" id="UP001207918">
    <property type="component" value="Unassembled WGS sequence"/>
</dbReference>
<organism evidence="5 6">
    <name type="scientific">Fodinibius salsisoli</name>
    <dbReference type="NCBI Taxonomy" id="2820877"/>
    <lineage>
        <taxon>Bacteria</taxon>
        <taxon>Pseudomonadati</taxon>
        <taxon>Balneolota</taxon>
        <taxon>Balneolia</taxon>
        <taxon>Balneolales</taxon>
        <taxon>Balneolaceae</taxon>
        <taxon>Fodinibius</taxon>
    </lineage>
</organism>
<gene>
    <name evidence="5" type="ORF">J6I44_01740</name>
</gene>
<proteinExistence type="predicted"/>
<keyword evidence="1" id="KW-0805">Transcription regulation</keyword>
<dbReference type="InterPro" id="IPR009057">
    <property type="entry name" value="Homeodomain-like_sf"/>
</dbReference>
<evidence type="ECO:0000256" key="2">
    <source>
        <dbReference type="ARBA" id="ARBA00023125"/>
    </source>
</evidence>
<name>A0ABT3PIE0_9BACT</name>
<evidence type="ECO:0000313" key="6">
    <source>
        <dbReference type="Proteomes" id="UP001207918"/>
    </source>
</evidence>
<comment type="caution">
    <text evidence="5">The sequence shown here is derived from an EMBL/GenBank/DDBJ whole genome shotgun (WGS) entry which is preliminary data.</text>
</comment>
<evidence type="ECO:0000256" key="3">
    <source>
        <dbReference type="ARBA" id="ARBA00023163"/>
    </source>
</evidence>
<feature type="domain" description="HTH araC/xylS-type" evidence="4">
    <location>
        <begin position="86"/>
        <end position="186"/>
    </location>
</feature>
<sequence length="194" mass="22761">MPEHWNREIDLLLRKSQISHGSLINSAEDIAMTRKLMEMISMECRRSAKRYKETIFQLFSVILTLIKRNQSRPHKISGEDDTSKIESILYYIECNIHDPDALNTENMANQFYLSQNYIGSYFKRNVGTTLSDYIGEYRYKLIEQRLRYSQDSINEIAMDFGFFDASHLNKFFKKYSGESPTDYRMQLSGANATN</sequence>
<accession>A0ABT3PIE0</accession>
<protein>
    <submittedName>
        <fullName evidence="5">Helix-turn-helix transcriptional regulator</fullName>
    </submittedName>
</protein>
<keyword evidence="2" id="KW-0238">DNA-binding</keyword>
<keyword evidence="6" id="KW-1185">Reference proteome</keyword>